<sequence>VCVSAGGFGSSKFLLKNGLKKRLPALGKFLAINPSPMVHALYEEPIVQWRNIPAAYGVEGFRLAKFQNGSYREGGYMLMPNQLQPATLSALLPSFGKDHFRYMKQLEYLGGTIGWIDDVEGELGSIEVDYF</sequence>
<feature type="non-terminal residue" evidence="1">
    <location>
        <position position="131"/>
    </location>
</feature>
<protein>
    <submittedName>
        <fullName evidence="1">GMC family oxidoreductase</fullName>
    </submittedName>
</protein>
<proteinExistence type="predicted"/>
<organism evidence="1 2">
    <name type="scientific">Leptospira selangorensis</name>
    <dbReference type="NCBI Taxonomy" id="2484982"/>
    <lineage>
        <taxon>Bacteria</taxon>
        <taxon>Pseudomonadati</taxon>
        <taxon>Spirochaetota</taxon>
        <taxon>Spirochaetia</taxon>
        <taxon>Leptospirales</taxon>
        <taxon>Leptospiraceae</taxon>
        <taxon>Leptospira</taxon>
    </lineage>
</organism>
<dbReference type="Proteomes" id="UP000298057">
    <property type="component" value="Unassembled WGS sequence"/>
</dbReference>
<feature type="non-terminal residue" evidence="1">
    <location>
        <position position="1"/>
    </location>
</feature>
<reference evidence="2" key="1">
    <citation type="journal article" date="2019" name="PLoS Negl. Trop. Dis.">
        <title>Revisiting the worldwide diversity of Leptospira species in the environment.</title>
        <authorList>
            <person name="Vincent A.T."/>
            <person name="Schiettekatte O."/>
            <person name="Bourhy P."/>
            <person name="Veyrier F.J."/>
            <person name="Picardeau M."/>
        </authorList>
    </citation>
    <scope>NUCLEOTIDE SEQUENCE [LARGE SCALE GENOMIC DNA]</scope>
    <source>
        <strain evidence="2">201702406</strain>
    </source>
</reference>
<accession>A0ABY2N4V2</accession>
<evidence type="ECO:0000313" key="1">
    <source>
        <dbReference type="EMBL" id="TGM16720.1"/>
    </source>
</evidence>
<keyword evidence="2" id="KW-1185">Reference proteome</keyword>
<name>A0ABY2N4V2_9LEPT</name>
<comment type="caution">
    <text evidence="1">The sequence shown here is derived from an EMBL/GenBank/DDBJ whole genome shotgun (WGS) entry which is preliminary data.</text>
</comment>
<evidence type="ECO:0000313" key="2">
    <source>
        <dbReference type="Proteomes" id="UP000298057"/>
    </source>
</evidence>
<gene>
    <name evidence="1" type="ORF">EHQ82_16900</name>
</gene>
<dbReference type="EMBL" id="RQGU01000118">
    <property type="protein sequence ID" value="TGM16720.1"/>
    <property type="molecule type" value="Genomic_DNA"/>
</dbReference>